<dbReference type="HOGENOM" id="CLU_077975_5_2_1"/>
<keyword evidence="3" id="KW-1280">Immunoglobulin</keyword>
<dbReference type="MGI" id="MGI:3643819">
    <property type="gene designation" value="Ighv16-1"/>
</dbReference>
<dbReference type="AlphaFoldDB" id="A0A075B5S0"/>
<dbReference type="Reactome" id="R-MMU-2730905">
    <property type="pathway name" value="Role of LAT2/NTAL/LAB on calcium mobilization"/>
</dbReference>
<dbReference type="AGR" id="MGI:3643819"/>
<protein>
    <submittedName>
        <fullName evidence="5">Immunoglobulin heavy variable 16-1</fullName>
    </submittedName>
</protein>
<dbReference type="Reactome" id="R-MMU-977606">
    <property type="pathway name" value="Regulation of Complement cascade"/>
</dbReference>
<dbReference type="InterPro" id="IPR036179">
    <property type="entry name" value="Ig-like_dom_sf"/>
</dbReference>
<dbReference type="FunFam" id="2.60.40.10:FF:002198">
    <property type="entry name" value="Immunoglobulin heavy variable 5-2"/>
    <property type="match status" value="1"/>
</dbReference>
<reference evidence="5" key="4">
    <citation type="submission" date="2025-09" db="UniProtKB">
        <authorList>
            <consortium name="Ensembl"/>
        </authorList>
    </citation>
    <scope>IDENTIFICATION</scope>
    <source>
        <strain evidence="5">C57BL/6J</strain>
    </source>
</reference>
<dbReference type="ExpressionAtlas" id="A0A075B5S0">
    <property type="expression patterns" value="differential"/>
</dbReference>
<dbReference type="Ensembl" id="ENSMUST00000103470.2">
    <property type="protein sequence ID" value="ENSMUSP00000100251.2"/>
    <property type="gene ID" value="ENSMUSG00000076661.3"/>
</dbReference>
<evidence type="ECO:0000259" key="4">
    <source>
        <dbReference type="PROSITE" id="PS50835"/>
    </source>
</evidence>
<dbReference type="VEuPathDB" id="HostDB:ENSMUSG00000076661"/>
<dbReference type="Reactome" id="R-MMU-2871796">
    <property type="pathway name" value="FCERI mediated MAPK activation"/>
</dbReference>
<reference evidence="5 7" key="2">
    <citation type="journal article" date="2011" name="PLoS Biol.">
        <title>Modernizing reference genome assemblies.</title>
        <authorList>
            <person name="Church D.M."/>
            <person name="Schneider V.A."/>
            <person name="Graves T."/>
            <person name="Auger K."/>
            <person name="Cunningham F."/>
            <person name="Bouk N."/>
            <person name="Chen H.C."/>
            <person name="Agarwala R."/>
            <person name="McLaren W.M."/>
            <person name="Ritchie G.R."/>
            <person name="Albracht D."/>
            <person name="Kremitzki M."/>
            <person name="Rock S."/>
            <person name="Kotkiewicz H."/>
            <person name="Kremitzki C."/>
            <person name="Wollam A."/>
            <person name="Trani L."/>
            <person name="Fulton L."/>
            <person name="Fulton R."/>
            <person name="Matthews L."/>
            <person name="Whitehead S."/>
            <person name="Chow W."/>
            <person name="Torrance J."/>
            <person name="Dunn M."/>
            <person name="Harden G."/>
            <person name="Threadgold G."/>
            <person name="Wood J."/>
            <person name="Collins J."/>
            <person name="Heath P."/>
            <person name="Griffiths G."/>
            <person name="Pelan S."/>
            <person name="Grafham D."/>
            <person name="Eichler E.E."/>
            <person name="Weinstock G."/>
            <person name="Mardis E.R."/>
            <person name="Wilson R.K."/>
            <person name="Howe K."/>
            <person name="Flicek P."/>
            <person name="Hubbard T."/>
        </authorList>
    </citation>
    <scope>NUCLEOTIDE SEQUENCE [LARGE SCALE GENOMIC DNA]</scope>
    <source>
        <strain evidence="5 7">C57BL/6J</strain>
    </source>
</reference>
<dbReference type="Pfam" id="PF07686">
    <property type="entry name" value="V-set"/>
    <property type="match status" value="1"/>
</dbReference>
<dbReference type="PhylomeDB" id="A0A075B5S0"/>
<evidence type="ECO:0000313" key="5">
    <source>
        <dbReference type="Ensembl" id="ENSMUSP00000100251.2"/>
    </source>
</evidence>
<dbReference type="Reactome" id="R-MMU-173623">
    <property type="pathway name" value="Classical antibody-mediated complement activation"/>
</dbReference>
<evidence type="ECO:0000256" key="2">
    <source>
        <dbReference type="ARBA" id="ARBA00023130"/>
    </source>
</evidence>
<dbReference type="Reactome" id="R-MMU-5690714">
    <property type="pathway name" value="CD22 mediated BCR regulation"/>
</dbReference>
<dbReference type="Gene3D" id="2.60.40.10">
    <property type="entry name" value="Immunoglobulins"/>
    <property type="match status" value="1"/>
</dbReference>
<dbReference type="InParanoid" id="A0A075B5S0"/>
<dbReference type="Reactome" id="R-MMU-2029482">
    <property type="pathway name" value="Regulation of actin dynamics for phagocytic cup formation"/>
</dbReference>
<dbReference type="Reactome" id="R-MMU-202733">
    <property type="pathway name" value="Cell surface interactions at the vascular wall"/>
</dbReference>
<dbReference type="FunCoup" id="A0A075B5S0">
    <property type="interactions" value="608"/>
</dbReference>
<evidence type="ECO:0000256" key="3">
    <source>
        <dbReference type="ARBA" id="ARBA00043265"/>
    </source>
</evidence>
<sequence>EVQLVESGGSLGQPGGSTKLSCEEASGFTFSDHWMDWFRQAPGMRLEWLANTNHDESGKGYAESVKDRFSISRDNSENLLYLQMNSLRNEDTALYYCAR</sequence>
<dbReference type="Reactome" id="R-MMU-2871837">
    <property type="pathway name" value="FCERI mediated NF-kB activation"/>
</dbReference>
<organism evidence="5 7">
    <name type="scientific">Mus musculus</name>
    <name type="common">Mouse</name>
    <dbReference type="NCBI Taxonomy" id="10090"/>
    <lineage>
        <taxon>Eukaryota</taxon>
        <taxon>Metazoa</taxon>
        <taxon>Chordata</taxon>
        <taxon>Craniata</taxon>
        <taxon>Vertebrata</taxon>
        <taxon>Euteleostomi</taxon>
        <taxon>Mammalia</taxon>
        <taxon>Eutheria</taxon>
        <taxon>Euarchontoglires</taxon>
        <taxon>Glires</taxon>
        <taxon>Rodentia</taxon>
        <taxon>Myomorpha</taxon>
        <taxon>Muroidea</taxon>
        <taxon>Muridae</taxon>
        <taxon>Murinae</taxon>
        <taxon>Mus</taxon>
        <taxon>Mus</taxon>
    </lineage>
</organism>
<accession>A0A075B5S0</accession>
<dbReference type="SMR" id="A0A075B5S0"/>
<dbReference type="InterPro" id="IPR013783">
    <property type="entry name" value="Ig-like_fold"/>
</dbReference>
<dbReference type="PANTHER" id="PTHR23266">
    <property type="entry name" value="IMMUNOGLOBULIN HEAVY CHAIN"/>
    <property type="match status" value="1"/>
</dbReference>
<dbReference type="InterPro" id="IPR007110">
    <property type="entry name" value="Ig-like_dom"/>
</dbReference>
<feature type="domain" description="Ig-like" evidence="4">
    <location>
        <begin position="1"/>
        <end position="99"/>
    </location>
</feature>
<reference evidence="5" key="3">
    <citation type="submission" date="2025-08" db="UniProtKB">
        <authorList>
            <consortium name="Ensembl"/>
        </authorList>
    </citation>
    <scope>IDENTIFICATION</scope>
    <source>
        <strain evidence="5">C57BL/6J</strain>
    </source>
</reference>
<dbReference type="GO" id="GO:0016064">
    <property type="term" value="P:immunoglobulin mediated immune response"/>
    <property type="evidence" value="ECO:0000318"/>
    <property type="project" value="GO_Central"/>
</dbReference>
<dbReference type="Reactome" id="R-MMU-2454202">
    <property type="pathway name" value="Fc epsilon receptor (FCERI) signaling"/>
</dbReference>
<evidence type="ECO:0000256" key="1">
    <source>
        <dbReference type="ARBA" id="ARBA00022859"/>
    </source>
</evidence>
<dbReference type="GO" id="GO:0005576">
    <property type="term" value="C:extracellular region"/>
    <property type="evidence" value="ECO:0007669"/>
    <property type="project" value="UniProtKB-ARBA"/>
</dbReference>
<dbReference type="Reactome" id="R-MMU-2029481">
    <property type="pathway name" value="FCGR activation"/>
</dbReference>
<dbReference type="Reactome" id="R-MMU-198933">
    <property type="pathway name" value="Immunoregulatory interactions between a Lymphoid and a non-Lymphoid cell"/>
</dbReference>
<dbReference type="SMART" id="SM00406">
    <property type="entry name" value="IGv"/>
    <property type="match status" value="1"/>
</dbReference>
<dbReference type="GeneTree" id="ENSGT01050000244936"/>
<keyword evidence="2" id="KW-1064">Adaptive immunity</keyword>
<dbReference type="SUPFAM" id="SSF48726">
    <property type="entry name" value="Immunoglobulin"/>
    <property type="match status" value="1"/>
</dbReference>
<dbReference type="GO" id="GO:0019814">
    <property type="term" value="C:immunoglobulin complex"/>
    <property type="evidence" value="ECO:0007669"/>
    <property type="project" value="UniProtKB-KW"/>
</dbReference>
<dbReference type="Proteomes" id="UP000000589">
    <property type="component" value="Chromosome 12"/>
</dbReference>
<proteinExistence type="predicted"/>
<dbReference type="Reactome" id="R-MMU-2029485">
    <property type="pathway name" value="Role of phospholipids in phagocytosis"/>
</dbReference>
<reference evidence="5 7" key="1">
    <citation type="journal article" date="2009" name="PLoS Biol.">
        <title>Lineage-specific biology revealed by a finished genome assembly of the mouse.</title>
        <authorList>
            <consortium name="Mouse Genome Sequencing Consortium"/>
            <person name="Church D.M."/>
            <person name="Goodstadt L."/>
            <person name="Hillier L.W."/>
            <person name="Zody M.C."/>
            <person name="Goldstein S."/>
            <person name="She X."/>
            <person name="Bult C.J."/>
            <person name="Agarwala R."/>
            <person name="Cherry J.L."/>
            <person name="DiCuccio M."/>
            <person name="Hlavina W."/>
            <person name="Kapustin Y."/>
            <person name="Meric P."/>
            <person name="Maglott D."/>
            <person name="Birtle Z."/>
            <person name="Marques A.C."/>
            <person name="Graves T."/>
            <person name="Zhou S."/>
            <person name="Teague B."/>
            <person name="Potamousis K."/>
            <person name="Churas C."/>
            <person name="Place M."/>
            <person name="Herschleb J."/>
            <person name="Runnheim R."/>
            <person name="Forrest D."/>
            <person name="Amos-Landgraf J."/>
            <person name="Schwartz D.C."/>
            <person name="Cheng Z."/>
            <person name="Lindblad-Toh K."/>
            <person name="Eichler E.E."/>
            <person name="Ponting C.P."/>
        </authorList>
    </citation>
    <scope>NUCLEOTIDE SEQUENCE [LARGE SCALE GENOMIC DNA]</scope>
    <source>
        <strain evidence="5 7">C57BL/6J</strain>
    </source>
</reference>
<dbReference type="Reactome" id="R-MMU-983695">
    <property type="pathway name" value="Antigen activates B Cell Receptor (BCR) leading to generation of second messengers"/>
</dbReference>
<dbReference type="InterPro" id="IPR013106">
    <property type="entry name" value="Ig_V-set"/>
</dbReference>
<dbReference type="Reactome" id="R-MMU-166663">
    <property type="pathway name" value="Initial triggering of complement"/>
</dbReference>
<keyword evidence="7" id="KW-1185">Reference proteome</keyword>
<dbReference type="Bgee" id="ENSMUSG00000076661">
    <property type="expression patterns" value="Expressed in proximal tubule and 3 other cell types or tissues"/>
</dbReference>
<keyword evidence="1" id="KW-0391">Immunity</keyword>
<evidence type="ECO:0000313" key="6">
    <source>
        <dbReference type="MGI" id="MGI:3643819"/>
    </source>
</evidence>
<name>A0A075B5S0_MOUSE</name>
<dbReference type="GO" id="GO:0003823">
    <property type="term" value="F:antigen binding"/>
    <property type="evidence" value="ECO:0000318"/>
    <property type="project" value="GO_Central"/>
</dbReference>
<dbReference type="InterPro" id="IPR050199">
    <property type="entry name" value="IgHV"/>
</dbReference>
<evidence type="ECO:0000313" key="7">
    <source>
        <dbReference type="Proteomes" id="UP000000589"/>
    </source>
</evidence>
<dbReference type="Reactome" id="R-MMU-2168880">
    <property type="pathway name" value="Scavenging of heme from plasma"/>
</dbReference>
<dbReference type="Reactome" id="R-MMU-2871809">
    <property type="pathway name" value="FCERI mediated Ca+2 mobilization"/>
</dbReference>
<dbReference type="PROSITE" id="PS50835">
    <property type="entry name" value="IG_LIKE"/>
    <property type="match status" value="1"/>
</dbReference>
<gene>
    <name evidence="5 6" type="primary">Ighv16-1</name>
</gene>